<protein>
    <submittedName>
        <fullName evidence="1">Uncharacterized protein</fullName>
    </submittedName>
</protein>
<proteinExistence type="predicted"/>
<sequence length="78" mass="8511">MTNRIDSAAILAEIKANRARLDGCARHRFELGDPPYKFGMKLTCTNCGGVMDAVHAFSYTQGYKAAGKDPNDVIPGYE</sequence>
<gene>
    <name evidence="1" type="ORF">KL1_00049</name>
</gene>
<accession>I6NQ51</accession>
<dbReference type="Proteomes" id="UP000009001">
    <property type="component" value="Segment"/>
</dbReference>
<dbReference type="RefSeq" id="YP_006560800.1">
    <property type="nucleotide sequence ID" value="NC_018278.1"/>
</dbReference>
<dbReference type="GeneID" id="13405575"/>
<dbReference type="OrthoDB" id="19595at10239"/>
<name>I6NQ51_9CAUD</name>
<dbReference type="EMBL" id="JF939047">
    <property type="protein sequence ID" value="AEX56121.1"/>
    <property type="molecule type" value="Genomic_DNA"/>
</dbReference>
<reference evidence="1 2" key="1">
    <citation type="journal article" date="2012" name="BMC Genomics">
        <title>Comparative analysis of two phenotypically-similar but genomically-distinct Burkholderia cenocepacia-specific bacteriophages.</title>
        <authorList>
            <person name="Lynch K.H."/>
            <person name="Stothard P."/>
            <person name="Dennis J.J."/>
        </authorList>
    </citation>
    <scope>NUCLEOTIDE SEQUENCE [LARGE SCALE GENOMIC DNA]</scope>
</reference>
<dbReference type="KEGG" id="vg:13405575"/>
<evidence type="ECO:0000313" key="2">
    <source>
        <dbReference type="Proteomes" id="UP000009001"/>
    </source>
</evidence>
<keyword evidence="2" id="KW-1185">Reference proteome</keyword>
<evidence type="ECO:0000313" key="1">
    <source>
        <dbReference type="EMBL" id="AEX56121.1"/>
    </source>
</evidence>
<organism evidence="1 2">
    <name type="scientific">Burkholderia phage vB_BceS_KL1</name>
    <dbReference type="NCBI Taxonomy" id="1132026"/>
    <lineage>
        <taxon>Viruses</taxon>
        <taxon>Duplodnaviria</taxon>
        <taxon>Heunggongvirae</taxon>
        <taxon>Uroviricota</taxon>
        <taxon>Caudoviricetes</taxon>
        <taxon>Jondennisvirinae</taxon>
        <taxon>Kilunavirus</taxon>
        <taxon>Kilunavirus KL1</taxon>
    </lineage>
</organism>